<evidence type="ECO:0000313" key="2">
    <source>
        <dbReference type="Proteomes" id="UP001165667"/>
    </source>
</evidence>
<sequence>MLIVFGGLPGTGKTTISRRLAQRLGATYLRIDTIEQAIRATYRIAEVGAGGYATAEALAADNLAQGRTVIADCVNPVIESRTGWRSVAAQSAVRLVEIEVVCSDLIEHQRRVETRRSDINGLQPPGWTTIQAQTYEPWDRPRLVIDSAKMGPDEAVAFVIETLA</sequence>
<dbReference type="PANTHER" id="PTHR37807:SF3">
    <property type="entry name" value="OS07G0160300 PROTEIN"/>
    <property type="match status" value="1"/>
</dbReference>
<reference evidence="1" key="1">
    <citation type="submission" date="2022-05" db="EMBL/GenBank/DDBJ databases">
        <authorList>
            <person name="Pankratov T."/>
        </authorList>
    </citation>
    <scope>NUCLEOTIDE SEQUENCE</scope>
    <source>
        <strain evidence="1">BP6-180914</strain>
    </source>
</reference>
<accession>A0AA42CHS3</accession>
<organism evidence="1 2">
    <name type="scientific">Lichenifustis flavocetrariae</name>
    <dbReference type="NCBI Taxonomy" id="2949735"/>
    <lineage>
        <taxon>Bacteria</taxon>
        <taxon>Pseudomonadati</taxon>
        <taxon>Pseudomonadota</taxon>
        <taxon>Alphaproteobacteria</taxon>
        <taxon>Hyphomicrobiales</taxon>
        <taxon>Lichenihabitantaceae</taxon>
        <taxon>Lichenifustis</taxon>
    </lineage>
</organism>
<dbReference type="AlphaFoldDB" id="A0AA42CHS3"/>
<keyword evidence="2" id="KW-1185">Reference proteome</keyword>
<name>A0AA42CHS3_9HYPH</name>
<gene>
    <name evidence="1" type="ORF">M8523_05965</name>
</gene>
<dbReference type="Pfam" id="PF13671">
    <property type="entry name" value="AAA_33"/>
    <property type="match status" value="1"/>
</dbReference>
<dbReference type="InterPro" id="IPR027417">
    <property type="entry name" value="P-loop_NTPase"/>
</dbReference>
<dbReference type="Gene3D" id="3.40.50.300">
    <property type="entry name" value="P-loop containing nucleotide triphosphate hydrolases"/>
    <property type="match status" value="1"/>
</dbReference>
<proteinExistence type="predicted"/>
<dbReference type="Proteomes" id="UP001165667">
    <property type="component" value="Unassembled WGS sequence"/>
</dbReference>
<dbReference type="SUPFAM" id="SSF52540">
    <property type="entry name" value="P-loop containing nucleoside triphosphate hydrolases"/>
    <property type="match status" value="1"/>
</dbReference>
<comment type="caution">
    <text evidence="1">The sequence shown here is derived from an EMBL/GenBank/DDBJ whole genome shotgun (WGS) entry which is preliminary data.</text>
</comment>
<protein>
    <submittedName>
        <fullName evidence="1">AAA family ATPase</fullName>
    </submittedName>
</protein>
<dbReference type="RefSeq" id="WP_282583933.1">
    <property type="nucleotide sequence ID" value="NZ_JAMOIM010000003.1"/>
</dbReference>
<dbReference type="EMBL" id="JAMOIM010000003">
    <property type="protein sequence ID" value="MCW6507564.1"/>
    <property type="molecule type" value="Genomic_DNA"/>
</dbReference>
<dbReference type="PANTHER" id="PTHR37807">
    <property type="entry name" value="OS07G0160300 PROTEIN"/>
    <property type="match status" value="1"/>
</dbReference>
<evidence type="ECO:0000313" key="1">
    <source>
        <dbReference type="EMBL" id="MCW6507564.1"/>
    </source>
</evidence>